<dbReference type="InterPro" id="IPR035647">
    <property type="entry name" value="EFG_III/V"/>
</dbReference>
<keyword evidence="4" id="KW-0648">Protein biosynthesis</keyword>
<dbReference type="FunFam" id="2.40.30.10:FF:000226">
    <property type="entry name" value="Elongation factor 2-like protein"/>
    <property type="match status" value="1"/>
</dbReference>
<dbReference type="CDD" id="cd01681">
    <property type="entry name" value="aeEF2_snRNP_like_IV"/>
    <property type="match status" value="1"/>
</dbReference>
<dbReference type="SUPFAM" id="SSF50447">
    <property type="entry name" value="Translation proteins"/>
    <property type="match status" value="1"/>
</dbReference>
<dbReference type="PANTHER" id="PTHR42908:SF3">
    <property type="entry name" value="ELONGATION FACTOR-LIKE GTPASE 1"/>
    <property type="match status" value="1"/>
</dbReference>
<evidence type="ECO:0000256" key="1">
    <source>
        <dbReference type="ARBA" id="ARBA00022741"/>
    </source>
</evidence>
<dbReference type="InterPro" id="IPR005225">
    <property type="entry name" value="Small_GTP-bd"/>
</dbReference>
<proteinExistence type="predicted"/>
<dbReference type="Pfam" id="PF00679">
    <property type="entry name" value="EFG_C"/>
    <property type="match status" value="1"/>
</dbReference>
<keyword evidence="1" id="KW-0547">Nucleotide-binding</keyword>
<dbReference type="InterPro" id="IPR014721">
    <property type="entry name" value="Ribsml_uS5_D2-typ_fold_subgr"/>
</dbReference>
<dbReference type="Gene3D" id="3.40.50.300">
    <property type="entry name" value="P-loop containing nucleotide triphosphate hydrolases"/>
    <property type="match status" value="1"/>
</dbReference>
<dbReference type="Gene3D" id="3.30.230.10">
    <property type="match status" value="1"/>
</dbReference>
<dbReference type="InterPro" id="IPR000640">
    <property type="entry name" value="EFG_V-like"/>
</dbReference>
<keyword evidence="4" id="KW-0251">Elongation factor</keyword>
<keyword evidence="2" id="KW-0342">GTP-binding</keyword>
<name>G0TSN8_TRYVY</name>
<gene>
    <name evidence="4" type="ORF">TVY486_0301540</name>
</gene>
<evidence type="ECO:0000256" key="2">
    <source>
        <dbReference type="ARBA" id="ARBA00023134"/>
    </source>
</evidence>
<dbReference type="GO" id="GO:0003746">
    <property type="term" value="F:translation elongation factor activity"/>
    <property type="evidence" value="ECO:0007669"/>
    <property type="project" value="UniProtKB-KW"/>
</dbReference>
<evidence type="ECO:0000313" key="4">
    <source>
        <dbReference type="EMBL" id="CCC46965.1"/>
    </source>
</evidence>
<dbReference type="PROSITE" id="PS51722">
    <property type="entry name" value="G_TR_2"/>
    <property type="match status" value="1"/>
</dbReference>
<dbReference type="InterPro" id="IPR020568">
    <property type="entry name" value="Ribosomal_Su5_D2-typ_SF"/>
</dbReference>
<dbReference type="GO" id="GO:0005829">
    <property type="term" value="C:cytosol"/>
    <property type="evidence" value="ECO:0007669"/>
    <property type="project" value="TreeGrafter"/>
</dbReference>
<dbReference type="EMBL" id="HE573019">
    <property type="protein sequence ID" value="CCC46965.1"/>
    <property type="molecule type" value="Genomic_DNA"/>
</dbReference>
<dbReference type="Pfam" id="PF00009">
    <property type="entry name" value="GTP_EFTU"/>
    <property type="match status" value="1"/>
</dbReference>
<dbReference type="GO" id="GO:0005525">
    <property type="term" value="F:GTP binding"/>
    <property type="evidence" value="ECO:0007669"/>
    <property type="project" value="UniProtKB-KW"/>
</dbReference>
<dbReference type="Gene3D" id="3.30.70.870">
    <property type="entry name" value="Elongation Factor G (Translational Gtpase), domain 3"/>
    <property type="match status" value="1"/>
</dbReference>
<dbReference type="PANTHER" id="PTHR42908">
    <property type="entry name" value="TRANSLATION ELONGATION FACTOR-RELATED"/>
    <property type="match status" value="1"/>
</dbReference>
<evidence type="ECO:0000259" key="3">
    <source>
        <dbReference type="PROSITE" id="PS51722"/>
    </source>
</evidence>
<reference evidence="4" key="1">
    <citation type="journal article" date="2012" name="Proc. Natl. Acad. Sci. U.S.A.">
        <title>Antigenic diversity is generated by distinct evolutionary mechanisms in African trypanosome species.</title>
        <authorList>
            <person name="Jackson A.P."/>
            <person name="Berry A."/>
            <person name="Aslett M."/>
            <person name="Allison H.C."/>
            <person name="Burton P."/>
            <person name="Vavrova-Anderson J."/>
            <person name="Brown R."/>
            <person name="Browne H."/>
            <person name="Corton N."/>
            <person name="Hauser H."/>
            <person name="Gamble J."/>
            <person name="Gilderthorp R."/>
            <person name="Marcello L."/>
            <person name="McQuillan J."/>
            <person name="Otto T.D."/>
            <person name="Quail M.A."/>
            <person name="Sanders M.J."/>
            <person name="van Tonder A."/>
            <person name="Ginger M.L."/>
            <person name="Field M.C."/>
            <person name="Barry J.D."/>
            <person name="Hertz-Fowler C."/>
            <person name="Berriman M."/>
        </authorList>
    </citation>
    <scope>NUCLEOTIDE SEQUENCE</scope>
    <source>
        <strain evidence="4">Y486</strain>
    </source>
</reference>
<dbReference type="GO" id="GO:0043022">
    <property type="term" value="F:ribosome binding"/>
    <property type="evidence" value="ECO:0007669"/>
    <property type="project" value="TreeGrafter"/>
</dbReference>
<dbReference type="SUPFAM" id="SSF54211">
    <property type="entry name" value="Ribosomal protein S5 domain 2-like"/>
    <property type="match status" value="1"/>
</dbReference>
<dbReference type="InterPro" id="IPR000795">
    <property type="entry name" value="T_Tr_GTP-bd_dom"/>
</dbReference>
<sequence>MNIETAEYLQHLGQAPEHIRNFCVVAHVDHGKTTLSDYLVASNGILSQHLAGEVRLLDSRPDEQERRITMKASSVVLRHVHNGVEHLLNLVDSPGHIDFSCEVSTAMRLCDGAVILVDVVDGVTQQTNNILRHAYREGLSMCLVLNKVDLLITVQQLTPEEAYYRMRSIVEICNAALAMYANQLKIQEDDLSTQQTRDDPSDDVWFCPSKGNVLFCSCYDGWAFSTAFFANIYESKLGITNLQELLWGEQYLDAKAKKAVQTPRRAGQQVLAIQLMLEPLWQLYSTFLDEKEGSLEKQLCMSAKLGVPDKVWNNPRRGQRSRLKALLSAWMPLARCVLTTVCAKLDSPVLGQRRRLPFLMPRFNDVPPEVQEALMNCIPAPEAPCVAYICKLVDTQFLVGTTSGREEDDDDAFIGFARIYSGRLRPGMKVYVHSDDKVMEAVVSKVFLFRGAGLDEATEVCSGTLCGIGGLTPYIAKHATLSTLKGVPPLSPLVLPSTSIVRASVFPRNPKDLLRLQQGLRMLYKVDPQVEVGILPTGEHVIGTAGEVHLERCLKDLIDTFARVEVVASESIVSFRETVVPSGLNSKPKLHTACTPDGAFSITLYSRCMPPEVLEIIKDDEKNRAGAQHVVRQMENALAANKRWSAEMRHGIIACGPQKLGFVGAALLLNIVDQDAVSEKLRLFRTWKDSIVAGFQAATEGGPMAQEPLFNIAFVITDLTIDASSGLTGGMVLPCVREACRSAMELHPRRLVEPVYECTVYSSGTTQGKIYGTLSRRRSDIIEEVPNEGSDLFYIRCHLPAVEAFGLQDELRVATQGASTAQLQMSHWSVVDADPYFVPTTREEIEEHGAEMATKNIAVQLLERIQRRKGLFRQQVVECAEKQKFSLKGA</sequence>
<dbReference type="CDD" id="cd04096">
    <property type="entry name" value="eEF2_snRNP_like_C"/>
    <property type="match status" value="1"/>
</dbReference>
<dbReference type="InterPro" id="IPR009000">
    <property type="entry name" value="Transl_B-barrel_sf"/>
</dbReference>
<organism evidence="4">
    <name type="scientific">Trypanosoma vivax (strain Y486)</name>
    <dbReference type="NCBI Taxonomy" id="1055687"/>
    <lineage>
        <taxon>Eukaryota</taxon>
        <taxon>Discoba</taxon>
        <taxon>Euglenozoa</taxon>
        <taxon>Kinetoplastea</taxon>
        <taxon>Metakinetoplastina</taxon>
        <taxon>Trypanosomatida</taxon>
        <taxon>Trypanosomatidae</taxon>
        <taxon>Trypanosoma</taxon>
        <taxon>Duttonella</taxon>
    </lineage>
</organism>
<dbReference type="Gene3D" id="2.40.30.10">
    <property type="entry name" value="Translation factors"/>
    <property type="match status" value="1"/>
</dbReference>
<dbReference type="NCBIfam" id="TIGR00231">
    <property type="entry name" value="small_GTP"/>
    <property type="match status" value="1"/>
</dbReference>
<dbReference type="InterPro" id="IPR027417">
    <property type="entry name" value="P-loop_NTPase"/>
</dbReference>
<dbReference type="FunFam" id="3.30.70.870:FF:000002">
    <property type="entry name" value="Translation elongation factor 2"/>
    <property type="match status" value="1"/>
</dbReference>
<dbReference type="SUPFAM" id="SSF52540">
    <property type="entry name" value="P-loop containing nucleoside triphosphate hydrolases"/>
    <property type="match status" value="1"/>
</dbReference>
<accession>G0TSN8</accession>
<dbReference type="GO" id="GO:1990904">
    <property type="term" value="C:ribonucleoprotein complex"/>
    <property type="evidence" value="ECO:0007669"/>
    <property type="project" value="TreeGrafter"/>
</dbReference>
<dbReference type="PRINTS" id="PR00315">
    <property type="entry name" value="ELONGATNFCT"/>
</dbReference>
<dbReference type="GO" id="GO:0042256">
    <property type="term" value="P:cytosolic ribosome assembly"/>
    <property type="evidence" value="ECO:0007669"/>
    <property type="project" value="TreeGrafter"/>
</dbReference>
<dbReference type="GO" id="GO:0003924">
    <property type="term" value="F:GTPase activity"/>
    <property type="evidence" value="ECO:0007669"/>
    <property type="project" value="InterPro"/>
</dbReference>
<dbReference type="VEuPathDB" id="TriTrypDB:TvY486_0301540"/>
<protein>
    <submittedName>
        <fullName evidence="4">Putative translation elongation factor EF-2</fullName>
    </submittedName>
</protein>
<feature type="domain" description="Tr-type G" evidence="3">
    <location>
        <begin position="17"/>
        <end position="264"/>
    </location>
</feature>
<dbReference type="Gene3D" id="3.30.70.240">
    <property type="match status" value="1"/>
</dbReference>
<dbReference type="AlphaFoldDB" id="G0TSN8"/>
<dbReference type="SUPFAM" id="SSF54980">
    <property type="entry name" value="EF-G C-terminal domain-like"/>
    <property type="match status" value="2"/>
</dbReference>
<dbReference type="CDD" id="cd01885">
    <property type="entry name" value="EF2"/>
    <property type="match status" value="1"/>
</dbReference>
<dbReference type="SMART" id="SM00838">
    <property type="entry name" value="EFG_C"/>
    <property type="match status" value="1"/>
</dbReference>